<feature type="domain" description="Aminopeptidase N-like N-terminal" evidence="13">
    <location>
        <begin position="2"/>
        <end position="180"/>
    </location>
</feature>
<dbReference type="PANTHER" id="PTHR11533">
    <property type="entry name" value="PROTEASE M1 ZINC METALLOPROTEASE"/>
    <property type="match status" value="1"/>
</dbReference>
<dbReference type="PANTHER" id="PTHR11533:SF174">
    <property type="entry name" value="PUROMYCIN-SENSITIVE AMINOPEPTIDASE-RELATED"/>
    <property type="match status" value="1"/>
</dbReference>
<dbReference type="GO" id="GO:0005615">
    <property type="term" value="C:extracellular space"/>
    <property type="evidence" value="ECO:0007669"/>
    <property type="project" value="TreeGrafter"/>
</dbReference>
<dbReference type="VEuPathDB" id="FungiDB:H257_00544"/>
<gene>
    <name evidence="14" type="ORF">B5M09_011607</name>
</gene>
<feature type="active site" description="Proton acceptor" evidence="8">
    <location>
        <position position="288"/>
    </location>
</feature>
<dbReference type="EC" id="3.4.11.-" evidence="10"/>
<dbReference type="InterPro" id="IPR050344">
    <property type="entry name" value="Peptidase_M1_aminopeptidases"/>
</dbReference>
<feature type="non-terminal residue" evidence="14">
    <location>
        <position position="1"/>
    </location>
</feature>
<dbReference type="AlphaFoldDB" id="A0A425DJL1"/>
<dbReference type="GO" id="GO:0005737">
    <property type="term" value="C:cytoplasm"/>
    <property type="evidence" value="ECO:0007669"/>
    <property type="project" value="TreeGrafter"/>
</dbReference>
<dbReference type="InterPro" id="IPR027268">
    <property type="entry name" value="Peptidase_M4/M1_CTD_sf"/>
</dbReference>
<evidence type="ECO:0000256" key="10">
    <source>
        <dbReference type="RuleBase" id="RU364040"/>
    </source>
</evidence>
<organism evidence="14 15">
    <name type="scientific">Aphanomyces astaci</name>
    <name type="common">Crayfish plague agent</name>
    <dbReference type="NCBI Taxonomy" id="112090"/>
    <lineage>
        <taxon>Eukaryota</taxon>
        <taxon>Sar</taxon>
        <taxon>Stramenopiles</taxon>
        <taxon>Oomycota</taxon>
        <taxon>Saprolegniomycetes</taxon>
        <taxon>Saprolegniales</taxon>
        <taxon>Verrucalvaceae</taxon>
        <taxon>Aphanomyces</taxon>
    </lineage>
</organism>
<dbReference type="SUPFAM" id="SSF55486">
    <property type="entry name" value="Metalloproteases ('zincins'), catalytic domain"/>
    <property type="match status" value="1"/>
</dbReference>
<dbReference type="SUPFAM" id="SSF63737">
    <property type="entry name" value="Leukotriene A4 hydrolase N-terminal domain"/>
    <property type="match status" value="1"/>
</dbReference>
<dbReference type="InterPro" id="IPR034016">
    <property type="entry name" value="M1_APN-typ"/>
</dbReference>
<accession>A0A425DJL1</accession>
<evidence type="ECO:0000256" key="4">
    <source>
        <dbReference type="ARBA" id="ARBA00022723"/>
    </source>
</evidence>
<keyword evidence="6 9" id="KW-0862">Zinc</keyword>
<feature type="domain" description="ERAP1-like C-terminal" evidence="12">
    <location>
        <begin position="579"/>
        <end position="731"/>
    </location>
</feature>
<feature type="binding site" evidence="9">
    <location>
        <position position="287"/>
    </location>
    <ligand>
        <name>Zn(2+)</name>
        <dbReference type="ChEBI" id="CHEBI:29105"/>
        <note>catalytic</note>
    </ligand>
</feature>
<evidence type="ECO:0000256" key="3">
    <source>
        <dbReference type="ARBA" id="ARBA00022670"/>
    </source>
</evidence>
<dbReference type="InterPro" id="IPR024571">
    <property type="entry name" value="ERAP1-like_C_dom"/>
</dbReference>
<dbReference type="CDD" id="cd09601">
    <property type="entry name" value="M1_APN-Q_like"/>
    <property type="match status" value="1"/>
</dbReference>
<comment type="caution">
    <text evidence="14">The sequence shown here is derived from an EMBL/GenBank/DDBJ whole genome shotgun (WGS) entry which is preliminary data.</text>
</comment>
<evidence type="ECO:0000313" key="14">
    <source>
        <dbReference type="EMBL" id="RQM29462.1"/>
    </source>
</evidence>
<evidence type="ECO:0000256" key="9">
    <source>
        <dbReference type="PIRSR" id="PIRSR634016-3"/>
    </source>
</evidence>
<dbReference type="Gene3D" id="2.60.40.1730">
    <property type="entry name" value="tricorn interacting facor f3 domain"/>
    <property type="match status" value="1"/>
</dbReference>
<keyword evidence="4 9" id="KW-0479">Metal-binding</keyword>
<dbReference type="GO" id="GO:0016020">
    <property type="term" value="C:membrane"/>
    <property type="evidence" value="ECO:0007669"/>
    <property type="project" value="TreeGrafter"/>
</dbReference>
<evidence type="ECO:0000313" key="15">
    <source>
        <dbReference type="Proteomes" id="UP000284702"/>
    </source>
</evidence>
<name>A0A425DJL1_APHAT</name>
<keyword evidence="15" id="KW-1185">Reference proteome</keyword>
<evidence type="ECO:0000256" key="1">
    <source>
        <dbReference type="ARBA" id="ARBA00010136"/>
    </source>
</evidence>
<keyword evidence="2 10" id="KW-0031">Aminopeptidase</keyword>
<dbReference type="InterPro" id="IPR014782">
    <property type="entry name" value="Peptidase_M1_dom"/>
</dbReference>
<evidence type="ECO:0000259" key="12">
    <source>
        <dbReference type="Pfam" id="PF11838"/>
    </source>
</evidence>
<protein>
    <recommendedName>
        <fullName evidence="10">Aminopeptidase</fullName>
        <ecNumber evidence="10">3.4.11.-</ecNumber>
    </recommendedName>
</protein>
<dbReference type="Gene3D" id="2.60.40.1910">
    <property type="match status" value="1"/>
</dbReference>
<keyword evidence="5 10" id="KW-0378">Hydrolase</keyword>
<comment type="cofactor">
    <cofactor evidence="9 10">
        <name>Zn(2+)</name>
        <dbReference type="ChEBI" id="CHEBI:29105"/>
    </cofactor>
    <text evidence="9 10">Binds 1 zinc ion per subunit.</text>
</comment>
<feature type="binding site" evidence="9">
    <location>
        <position position="291"/>
    </location>
    <ligand>
        <name>Zn(2+)</name>
        <dbReference type="ChEBI" id="CHEBI:29105"/>
        <note>catalytic</note>
    </ligand>
</feature>
<dbReference type="Proteomes" id="UP000284702">
    <property type="component" value="Unassembled WGS sequence"/>
</dbReference>
<evidence type="ECO:0000256" key="6">
    <source>
        <dbReference type="ARBA" id="ARBA00022833"/>
    </source>
</evidence>
<dbReference type="GO" id="GO:0006508">
    <property type="term" value="P:proteolysis"/>
    <property type="evidence" value="ECO:0007669"/>
    <property type="project" value="UniProtKB-KW"/>
</dbReference>
<dbReference type="GO" id="GO:0043171">
    <property type="term" value="P:peptide catabolic process"/>
    <property type="evidence" value="ECO:0007669"/>
    <property type="project" value="TreeGrafter"/>
</dbReference>
<feature type="domain" description="Peptidase M1 membrane alanine aminopeptidase" evidence="11">
    <location>
        <begin position="215"/>
        <end position="348"/>
    </location>
</feature>
<sequence length="753" mass="84128">DLTRFRFEGREEVSIAVTQDTKTITCHAIELWVHSVKVVRQDGTAVACLETRFIEEDQTITFVLDETLVAGTTATIHLAFSGLLNDALRGFYRSEYEHDGQKRIMAASQFQACDARRAFVCWDEPAIKATFEISMATPVHLTAISNMHVLSTSVRPSTLTFNGAEKVWHFAETPIMSTYLVALVVGEFDTVSDYTDEGVLVNIYTPLGKAVQGQFALSVATKALSFFTKAFGLPYPLKKLDNLAIPDFAAGAMENWGCILYRETALLIEPGQSSKAKRTQVALTVAHELAHQWFGNLVTMEWWTGLWLNEGFAHFMEYDAVDHIFPEWNMWENFVQEVTLDSAFREDALLRFSYSNAVTIDLWEALEEASDLPLSAMMNTWTKQTGFPVVTLSRTPDGVLSLAQTRFFSDPSVVDPDDSRWDLPLTAQVGHGSGGGGGSELHRVGIWTASDLPARDAAFEVHAPTSVGSKFPADSPWIKLNGLQQGFYIDNYDADGWLRLQSPCQRYVIELVLSEVDRMCLLDNAFVLTRAGKLDLANALEFSRAFANDPSYLIWKSLSTHLTFYGNLIHQTSTFPKASRVTSDLRAVIFRVVATHLQGQVYDQLRTLYESSDLAELKNDCLGGMGAVQTKWNDTLEWALSGKVRSQDIQYAFAGVVRSGIEGADFAWAFIQANWDRLNDKYIPNKVGSLVCLAIGRFQSENKAVEVEAFLGDKKTTAYKRRLDTTLEGIRIKAACFRRDATHLDQWLTAQTL</sequence>
<dbReference type="GO" id="GO:0042277">
    <property type="term" value="F:peptide binding"/>
    <property type="evidence" value="ECO:0007669"/>
    <property type="project" value="TreeGrafter"/>
</dbReference>
<dbReference type="Pfam" id="PF17900">
    <property type="entry name" value="Peptidase_M1_N"/>
    <property type="match status" value="1"/>
</dbReference>
<evidence type="ECO:0000256" key="7">
    <source>
        <dbReference type="ARBA" id="ARBA00023049"/>
    </source>
</evidence>
<dbReference type="PRINTS" id="PR00756">
    <property type="entry name" value="ALADIPTASE"/>
</dbReference>
<evidence type="ECO:0000256" key="8">
    <source>
        <dbReference type="PIRSR" id="PIRSR634016-1"/>
    </source>
</evidence>
<proteinExistence type="inferred from homology"/>
<dbReference type="InterPro" id="IPR001930">
    <property type="entry name" value="Peptidase_M1"/>
</dbReference>
<dbReference type="GO" id="GO:0070006">
    <property type="term" value="F:metalloaminopeptidase activity"/>
    <property type="evidence" value="ECO:0007669"/>
    <property type="project" value="TreeGrafter"/>
</dbReference>
<keyword evidence="3 10" id="KW-0645">Protease</keyword>
<evidence type="ECO:0000256" key="5">
    <source>
        <dbReference type="ARBA" id="ARBA00022801"/>
    </source>
</evidence>
<dbReference type="Gene3D" id="1.10.390.10">
    <property type="entry name" value="Neutral Protease Domain 2"/>
    <property type="match status" value="2"/>
</dbReference>
<feature type="domain" description="ERAP1-like C-terminal" evidence="12">
    <location>
        <begin position="477"/>
        <end position="572"/>
    </location>
</feature>
<evidence type="ECO:0000259" key="13">
    <source>
        <dbReference type="Pfam" id="PF17900"/>
    </source>
</evidence>
<dbReference type="Pfam" id="PF01433">
    <property type="entry name" value="Peptidase_M1"/>
    <property type="match status" value="1"/>
</dbReference>
<evidence type="ECO:0000256" key="2">
    <source>
        <dbReference type="ARBA" id="ARBA00022438"/>
    </source>
</evidence>
<dbReference type="Gene3D" id="1.25.50.20">
    <property type="match status" value="2"/>
</dbReference>
<dbReference type="InterPro" id="IPR042097">
    <property type="entry name" value="Aminopeptidase_N-like_N_sf"/>
</dbReference>
<evidence type="ECO:0000259" key="11">
    <source>
        <dbReference type="Pfam" id="PF01433"/>
    </source>
</evidence>
<dbReference type="Pfam" id="PF11838">
    <property type="entry name" value="ERAP1_C"/>
    <property type="match status" value="2"/>
</dbReference>
<reference evidence="14" key="1">
    <citation type="submission" date="2018-07" db="EMBL/GenBank/DDBJ databases">
        <title>Annotation of Aphanomyces astaci genome assembly.</title>
        <authorList>
            <person name="Studholme D.J."/>
        </authorList>
    </citation>
    <scope>NUCLEOTIDE SEQUENCE [LARGE SCALE GENOMIC DNA]</scope>
    <source>
        <strain evidence="14">Pc</strain>
    </source>
</reference>
<dbReference type="EMBL" id="MZMZ02001355">
    <property type="protein sequence ID" value="RQM29462.1"/>
    <property type="molecule type" value="Genomic_DNA"/>
</dbReference>
<dbReference type="GO" id="GO:0008270">
    <property type="term" value="F:zinc ion binding"/>
    <property type="evidence" value="ECO:0007669"/>
    <property type="project" value="UniProtKB-UniRule"/>
</dbReference>
<dbReference type="InterPro" id="IPR045357">
    <property type="entry name" value="Aminopeptidase_N-like_N"/>
</dbReference>
<keyword evidence="7 10" id="KW-0482">Metalloprotease</keyword>
<comment type="similarity">
    <text evidence="1 10">Belongs to the peptidase M1 family.</text>
</comment>
<feature type="binding site" evidence="9">
    <location>
        <position position="310"/>
    </location>
    <ligand>
        <name>Zn(2+)</name>
        <dbReference type="ChEBI" id="CHEBI:29105"/>
        <note>catalytic</note>
    </ligand>
</feature>